<feature type="domain" description="B box-type" evidence="9">
    <location>
        <begin position="155"/>
        <end position="198"/>
    </location>
</feature>
<dbReference type="InterPro" id="IPR027370">
    <property type="entry name" value="Znf-RING_euk"/>
</dbReference>
<dbReference type="InterPro" id="IPR014756">
    <property type="entry name" value="Ig_E-set"/>
</dbReference>
<dbReference type="Proteomes" id="UP000225706">
    <property type="component" value="Unassembled WGS sequence"/>
</dbReference>
<dbReference type="Gene3D" id="3.30.40.10">
    <property type="entry name" value="Zinc/RING finger domain, C3HC4 (zinc finger)"/>
    <property type="match status" value="1"/>
</dbReference>
<dbReference type="InterPro" id="IPR013783">
    <property type="entry name" value="Ig-like_fold"/>
</dbReference>
<dbReference type="Pfam" id="PF13445">
    <property type="entry name" value="zf-RING_UBOX"/>
    <property type="match status" value="1"/>
</dbReference>
<dbReference type="SMART" id="SM00336">
    <property type="entry name" value="BBOX"/>
    <property type="match status" value="2"/>
</dbReference>
<evidence type="ECO:0000313" key="11">
    <source>
        <dbReference type="Proteomes" id="UP000225706"/>
    </source>
</evidence>
<dbReference type="SUPFAM" id="SSF57850">
    <property type="entry name" value="RING/U-box"/>
    <property type="match status" value="1"/>
</dbReference>
<dbReference type="SUPFAM" id="SSF63825">
    <property type="entry name" value="YWTD domain"/>
    <property type="match status" value="1"/>
</dbReference>
<dbReference type="OrthoDB" id="5965342at2759"/>
<dbReference type="InterPro" id="IPR000315">
    <property type="entry name" value="Znf_B-box"/>
</dbReference>
<dbReference type="Gene3D" id="2.60.40.10">
    <property type="entry name" value="Immunoglobulins"/>
    <property type="match status" value="1"/>
</dbReference>
<dbReference type="PANTHER" id="PTHR25462">
    <property type="entry name" value="BONUS, ISOFORM C-RELATED"/>
    <property type="match status" value="1"/>
</dbReference>
<gene>
    <name evidence="10" type="primary">trim71</name>
    <name evidence="10" type="ORF">AWC38_SpisGene4230</name>
</gene>
<name>A0A2B4SNQ3_STYPI</name>
<dbReference type="Pfam" id="PF00643">
    <property type="entry name" value="zf-B_box"/>
    <property type="match status" value="2"/>
</dbReference>
<evidence type="ECO:0000259" key="8">
    <source>
        <dbReference type="PROSITE" id="PS50089"/>
    </source>
</evidence>
<dbReference type="InterPro" id="IPR001841">
    <property type="entry name" value="Znf_RING"/>
</dbReference>
<dbReference type="AlphaFoldDB" id="A0A2B4SNQ3"/>
<dbReference type="InterPro" id="IPR017907">
    <property type="entry name" value="Znf_RING_CS"/>
</dbReference>
<feature type="domain" description="B box-type" evidence="9">
    <location>
        <begin position="95"/>
        <end position="142"/>
    </location>
</feature>
<dbReference type="EMBL" id="LSMT01000042">
    <property type="protein sequence ID" value="PFX30996.1"/>
    <property type="molecule type" value="Genomic_DNA"/>
</dbReference>
<evidence type="ECO:0000256" key="3">
    <source>
        <dbReference type="ARBA" id="ARBA00022723"/>
    </source>
</evidence>
<proteinExistence type="inferred from homology"/>
<keyword evidence="5 7" id="KW-0863">Zinc-finger</keyword>
<sequence>MDVHQLFSNLKKEAECPLCLDAVREPKTLPCLHSFCLHCLDRHVGHARRRRETKIKCPVCLTDFNIPKSDTFSNLPASFHLNRLLDILALEDGGVQIQTCNSCDDNSAVTSYCFVCQSFLCAACFEAHQRLKVTRGHRNVLIEKLQAQDVEELIQRPVMCTEKYHENESLEYFCKDCKTCVCMKCGFVSHNQHTVVDIQQAAGERKVQITKAVDKAKAEIAVVESKMNRQIEFMKKSTDEMIAAQDKVTTIVDDLVRILREHEAAVKTRLFRINEAQQRDHAIRTKEFQLTVSQLNGFVEHGDAILHRNIPSEIIQTELTVTSRLEEISKAARATILQPLHFSYVANETLEKYKVILKNSGPGRLIASFTDPALSLAGCEPKVLDVVKPCSEVVFKLTTRDSDGNQVYNEEDNVTVLIYPPSELEEENEIKNFKDGNYSISVICPELDSNHDLVIEVNGIPLTRKVKIVPHEYYQASLKKFDLRGQENFNFPCSIAQSEKTANIAVANYGNGKVLLFDATFRYLRTVVDFSPKQKPRCVAFSKVFDRQGKHLRDLGQFDSPAGLAIDKLNNLVVCDAARSDIKWSSVKVFTLGGKVVSHFGDVLSMSSMPCSVAVTQNGDVLVSDVVKHAIYVFR</sequence>
<dbReference type="SUPFAM" id="SSF57845">
    <property type="entry name" value="B-box zinc-binding domain"/>
    <property type="match status" value="1"/>
</dbReference>
<evidence type="ECO:0000313" key="10">
    <source>
        <dbReference type="EMBL" id="PFX30996.1"/>
    </source>
</evidence>
<keyword evidence="4" id="KW-0677">Repeat</keyword>
<reference evidence="11" key="1">
    <citation type="journal article" date="2017" name="bioRxiv">
        <title>Comparative analysis of the genomes of Stylophora pistillata and Acropora digitifera provides evidence for extensive differences between species of corals.</title>
        <authorList>
            <person name="Voolstra C.R."/>
            <person name="Li Y."/>
            <person name="Liew Y.J."/>
            <person name="Baumgarten S."/>
            <person name="Zoccola D."/>
            <person name="Flot J.-F."/>
            <person name="Tambutte S."/>
            <person name="Allemand D."/>
            <person name="Aranda M."/>
        </authorList>
    </citation>
    <scope>NUCLEOTIDE SEQUENCE [LARGE SCALE GENOMIC DNA]</scope>
</reference>
<dbReference type="InterPro" id="IPR011042">
    <property type="entry name" value="6-blade_b-propeller_TolB-like"/>
</dbReference>
<dbReference type="Gene3D" id="3.30.160.60">
    <property type="entry name" value="Classic Zinc Finger"/>
    <property type="match status" value="1"/>
</dbReference>
<dbReference type="InterPro" id="IPR047153">
    <property type="entry name" value="TRIM45/56/19-like"/>
</dbReference>
<dbReference type="Gene3D" id="2.120.10.30">
    <property type="entry name" value="TolB, C-terminal domain"/>
    <property type="match status" value="1"/>
</dbReference>
<feature type="domain" description="RING-type" evidence="8">
    <location>
        <begin position="16"/>
        <end position="60"/>
    </location>
</feature>
<evidence type="ECO:0000256" key="4">
    <source>
        <dbReference type="ARBA" id="ARBA00022737"/>
    </source>
</evidence>
<comment type="similarity">
    <text evidence="1">Belongs to the TRIM/RBCC family.</text>
</comment>
<accession>A0A2B4SNQ3</accession>
<dbReference type="PROSITE" id="PS50089">
    <property type="entry name" value="ZF_RING_2"/>
    <property type="match status" value="1"/>
</dbReference>
<evidence type="ECO:0000256" key="6">
    <source>
        <dbReference type="ARBA" id="ARBA00022833"/>
    </source>
</evidence>
<keyword evidence="2" id="KW-0597">Phosphoprotein</keyword>
<protein>
    <submittedName>
        <fullName evidence="10">E3 ubiquitin-protein ligase TRIM71</fullName>
    </submittedName>
</protein>
<dbReference type="PANTHER" id="PTHR25462:SF296">
    <property type="entry name" value="MEIOTIC P26, ISOFORM F"/>
    <property type="match status" value="1"/>
</dbReference>
<evidence type="ECO:0000256" key="1">
    <source>
        <dbReference type="ARBA" id="ARBA00008518"/>
    </source>
</evidence>
<evidence type="ECO:0000259" key="9">
    <source>
        <dbReference type="PROSITE" id="PS50119"/>
    </source>
</evidence>
<dbReference type="GO" id="GO:0008270">
    <property type="term" value="F:zinc ion binding"/>
    <property type="evidence" value="ECO:0007669"/>
    <property type="project" value="UniProtKB-KW"/>
</dbReference>
<keyword evidence="3" id="KW-0479">Metal-binding</keyword>
<dbReference type="InterPro" id="IPR013083">
    <property type="entry name" value="Znf_RING/FYVE/PHD"/>
</dbReference>
<evidence type="ECO:0000256" key="2">
    <source>
        <dbReference type="ARBA" id="ARBA00022553"/>
    </source>
</evidence>
<dbReference type="SMART" id="SM00557">
    <property type="entry name" value="IG_FLMN"/>
    <property type="match status" value="1"/>
</dbReference>
<comment type="caution">
    <text evidence="10">The sequence shown here is derived from an EMBL/GenBank/DDBJ whole genome shotgun (WGS) entry which is preliminary data.</text>
</comment>
<organism evidence="10 11">
    <name type="scientific">Stylophora pistillata</name>
    <name type="common">Smooth cauliflower coral</name>
    <dbReference type="NCBI Taxonomy" id="50429"/>
    <lineage>
        <taxon>Eukaryota</taxon>
        <taxon>Metazoa</taxon>
        <taxon>Cnidaria</taxon>
        <taxon>Anthozoa</taxon>
        <taxon>Hexacorallia</taxon>
        <taxon>Scleractinia</taxon>
        <taxon>Astrocoeniina</taxon>
        <taxon>Pocilloporidae</taxon>
        <taxon>Stylophora</taxon>
    </lineage>
</organism>
<evidence type="ECO:0000256" key="5">
    <source>
        <dbReference type="ARBA" id="ARBA00022771"/>
    </source>
</evidence>
<dbReference type="SMART" id="SM00184">
    <property type="entry name" value="RING"/>
    <property type="match status" value="1"/>
</dbReference>
<evidence type="ECO:0000256" key="7">
    <source>
        <dbReference type="PROSITE-ProRule" id="PRU00024"/>
    </source>
</evidence>
<dbReference type="PROSITE" id="PS00518">
    <property type="entry name" value="ZF_RING_1"/>
    <property type="match status" value="1"/>
</dbReference>
<dbReference type="SUPFAM" id="SSF81296">
    <property type="entry name" value="E set domains"/>
    <property type="match status" value="1"/>
</dbReference>
<keyword evidence="6" id="KW-0862">Zinc</keyword>
<dbReference type="InterPro" id="IPR001298">
    <property type="entry name" value="Filamin/ABP280_rpt"/>
</dbReference>
<dbReference type="PROSITE" id="PS50119">
    <property type="entry name" value="ZF_BBOX"/>
    <property type="match status" value="2"/>
</dbReference>
<keyword evidence="11" id="KW-1185">Reference proteome</keyword>